<evidence type="ECO:0000313" key="16">
    <source>
        <dbReference type="Proteomes" id="UP000182334"/>
    </source>
</evidence>
<evidence type="ECO:0000256" key="12">
    <source>
        <dbReference type="SAM" id="Coils"/>
    </source>
</evidence>
<gene>
    <name evidence="15" type="ORF">SAMEA4029010_CIC11G00000005354</name>
</gene>
<comment type="subcellular location">
    <subcellularLocation>
        <location evidence="11">Chromosome</location>
        <location evidence="11">Centromere</location>
        <location evidence="11">Kinetochore</location>
    </subcellularLocation>
    <subcellularLocation>
        <location evidence="11">Nucleus</location>
    </subcellularLocation>
</comment>
<dbReference type="GO" id="GO:0051301">
    <property type="term" value="P:cell division"/>
    <property type="evidence" value="ECO:0007669"/>
    <property type="project" value="UniProtKB-UniRule"/>
</dbReference>
<evidence type="ECO:0000256" key="1">
    <source>
        <dbReference type="ARBA" id="ARBA00007050"/>
    </source>
</evidence>
<name>A0A1L0D550_9ASCO</name>
<evidence type="ECO:0000256" key="2">
    <source>
        <dbReference type="ARBA" id="ARBA00011562"/>
    </source>
</evidence>
<dbReference type="PANTHER" id="PTHR10643">
    <property type="entry name" value="KINETOCHORE PROTEIN NDC80"/>
    <property type="match status" value="1"/>
</dbReference>
<dbReference type="OrthoDB" id="7459479at2759"/>
<dbReference type="InterPro" id="IPR005550">
    <property type="entry name" value="Kinetochore_Ndc80"/>
</dbReference>
<keyword evidence="8 11" id="KW-0539">Nucleus</keyword>
<dbReference type="STRING" id="45354.A0A1L0D550"/>
<keyword evidence="16" id="KW-1185">Reference proteome</keyword>
<feature type="coiled-coil region" evidence="12">
    <location>
        <begin position="268"/>
        <end position="385"/>
    </location>
</feature>
<organism evidence="15 16">
    <name type="scientific">Sungouiella intermedia</name>
    <dbReference type="NCBI Taxonomy" id="45354"/>
    <lineage>
        <taxon>Eukaryota</taxon>
        <taxon>Fungi</taxon>
        <taxon>Dikarya</taxon>
        <taxon>Ascomycota</taxon>
        <taxon>Saccharomycotina</taxon>
        <taxon>Pichiomycetes</taxon>
        <taxon>Metschnikowiaceae</taxon>
        <taxon>Sungouiella</taxon>
    </lineage>
</organism>
<dbReference type="Proteomes" id="UP000182334">
    <property type="component" value="Chromosome III"/>
</dbReference>
<evidence type="ECO:0000256" key="9">
    <source>
        <dbReference type="ARBA" id="ARBA00023306"/>
    </source>
</evidence>
<evidence type="ECO:0000256" key="5">
    <source>
        <dbReference type="ARBA" id="ARBA00022776"/>
    </source>
</evidence>
<proteinExistence type="inferred from homology"/>
<dbReference type="GO" id="GO:0005634">
    <property type="term" value="C:nucleus"/>
    <property type="evidence" value="ECO:0007669"/>
    <property type="project" value="UniProtKB-SubCell"/>
</dbReference>
<keyword evidence="7 12" id="KW-0175">Coiled coil</keyword>
<dbReference type="EMBL" id="LT635758">
    <property type="protein sequence ID" value="SGZ51120.1"/>
    <property type="molecule type" value="Genomic_DNA"/>
</dbReference>
<keyword evidence="5 11" id="KW-0498">Mitosis</keyword>
<evidence type="ECO:0000256" key="7">
    <source>
        <dbReference type="ARBA" id="ARBA00023054"/>
    </source>
</evidence>
<keyword evidence="9 11" id="KW-0131">Cell cycle</keyword>
<dbReference type="FunFam" id="1.10.418.30:FF:000001">
    <property type="entry name" value="Probable kinetochore protein ndc80"/>
    <property type="match status" value="1"/>
</dbReference>
<dbReference type="Pfam" id="PF03801">
    <property type="entry name" value="Ndc80_HEC"/>
    <property type="match status" value="1"/>
</dbReference>
<dbReference type="AlphaFoldDB" id="A0A1L0D550"/>
<evidence type="ECO:0000256" key="13">
    <source>
        <dbReference type="SAM" id="MobiDB-lite"/>
    </source>
</evidence>
<dbReference type="GO" id="GO:0031262">
    <property type="term" value="C:Ndc80 complex"/>
    <property type="evidence" value="ECO:0007669"/>
    <property type="project" value="UniProtKB-UniRule"/>
</dbReference>
<dbReference type="Gene3D" id="6.10.250.1950">
    <property type="match status" value="1"/>
</dbReference>
<dbReference type="InterPro" id="IPR038273">
    <property type="entry name" value="Ndc80_sf"/>
</dbReference>
<dbReference type="InterPro" id="IPR055260">
    <property type="entry name" value="Ndc80_CH"/>
</dbReference>
<keyword evidence="3 11" id="KW-0158">Chromosome</keyword>
<protein>
    <recommendedName>
        <fullName evidence="11">Kinetochore protein NDC80</fullName>
    </recommendedName>
</protein>
<dbReference type="GO" id="GO:0051315">
    <property type="term" value="P:attachment of mitotic spindle microtubules to kinetochore"/>
    <property type="evidence" value="ECO:0007669"/>
    <property type="project" value="UniProtKB-UniRule"/>
</dbReference>
<sequence>MEHHTPSAAQLLRKTQRLSIAGATRASIGMRTSNSFESAKRRSTLLMTPASNKRQSVYAVNGNSEAPGSSQTVNSQSQQFSQNLFPLSERRDQRPLRDRNYQTLILEEIYDFLVTNKFELEMNHPITKKTLRQPTQKDFVLIFQFLYGRIDPHYKFTRAIETEVFLLLKILNYPYLDGINRSSISAVGGQNWSAFLGMLYWLVKLNLSLLNLNEDSLIAPDDVFDRVFIKYIISSYRAFIDQKEDYTEFYEEMKQAFDTANNDVILALEEKQKAGETLRKEFDQLNKQYSELEEAEAKSKALENDLKQFSNYMMQMEARQAKWGELLQQMQTGIEQAEQQLVDLETEKKTFENIISTKGYSISDIDKLNMERDKLSKAIDSTYNRIKDAEDGMTKKEQDLRQSLQSLESFVNQYNLMTQRIPVSENQLFELSINTSILEENAKLDPEHILNKTLREEKIRLLESRSELTQEIHRIQEDNFKVGEQVDQYSEKIFDQQEYIEGLEAEVTKNKLTHDEILDTMLSEGTSYTAQIEKMQRELQGMQINVNKGVIDAETRHKELNIMFQELKYHIKEQREVMHDTVQKLINYVILFKLNVQENIEELDILTLRELNVEEQAQ</sequence>
<feature type="region of interest" description="Disordered" evidence="13">
    <location>
        <begin position="32"/>
        <end position="54"/>
    </location>
</feature>
<comment type="similarity">
    <text evidence="1 11">Belongs to the NDC80/HEC1 family.</text>
</comment>
<evidence type="ECO:0000259" key="14">
    <source>
        <dbReference type="Pfam" id="PF03801"/>
    </source>
</evidence>
<comment type="function">
    <text evidence="11">Acts as a component of the essential kinetochore-associated NDC80 complex, which is required for chromosome segregation and spindle checkpoint activity.</text>
</comment>
<evidence type="ECO:0000256" key="10">
    <source>
        <dbReference type="ARBA" id="ARBA00023328"/>
    </source>
</evidence>
<comment type="subunit">
    <text evidence="2">Component of the NDC80 complex, which consists of NDC80, NUF2, SPC24 and SPC25.</text>
</comment>
<keyword evidence="10 11" id="KW-0137">Centromere</keyword>
<evidence type="ECO:0000256" key="11">
    <source>
        <dbReference type="RuleBase" id="RU368072"/>
    </source>
</evidence>
<accession>A0A1L0D550</accession>
<keyword evidence="4 11" id="KW-0132">Cell division</keyword>
<dbReference type="Gene3D" id="1.10.418.30">
    <property type="entry name" value="Ncd80 complex, Ncd80 subunit"/>
    <property type="match status" value="1"/>
</dbReference>
<evidence type="ECO:0000256" key="8">
    <source>
        <dbReference type="ARBA" id="ARBA00023242"/>
    </source>
</evidence>
<dbReference type="PANTHER" id="PTHR10643:SF2">
    <property type="entry name" value="KINETOCHORE PROTEIN NDC80 HOMOLOG"/>
    <property type="match status" value="1"/>
</dbReference>
<reference evidence="15 16" key="1">
    <citation type="submission" date="2016-10" db="EMBL/GenBank/DDBJ databases">
        <authorList>
            <person name="de Groot N.N."/>
        </authorList>
    </citation>
    <scope>NUCLEOTIDE SEQUENCE [LARGE SCALE GENOMIC DNA]</scope>
    <source>
        <strain evidence="15 16">CBS 141442</strain>
    </source>
</reference>
<feature type="compositionally biased region" description="Polar residues" evidence="13">
    <location>
        <begin position="45"/>
        <end position="54"/>
    </location>
</feature>
<keyword evidence="6 11" id="KW-0995">Kinetochore</keyword>
<feature type="domain" description="Kinetochore protein Ndc80 CH" evidence="14">
    <location>
        <begin position="68"/>
        <end position="206"/>
    </location>
</feature>
<evidence type="ECO:0000256" key="3">
    <source>
        <dbReference type="ARBA" id="ARBA00022454"/>
    </source>
</evidence>
<evidence type="ECO:0000256" key="6">
    <source>
        <dbReference type="ARBA" id="ARBA00022838"/>
    </source>
</evidence>
<evidence type="ECO:0000256" key="4">
    <source>
        <dbReference type="ARBA" id="ARBA00022618"/>
    </source>
</evidence>
<evidence type="ECO:0000313" key="15">
    <source>
        <dbReference type="EMBL" id="SGZ51120.1"/>
    </source>
</evidence>